<gene>
    <name evidence="9" type="ORF">Fcan01_15307</name>
</gene>
<dbReference type="InterPro" id="IPR013818">
    <property type="entry name" value="Lipase"/>
</dbReference>
<feature type="compositionally biased region" description="Polar residues" evidence="5">
    <location>
        <begin position="753"/>
        <end position="765"/>
    </location>
</feature>
<evidence type="ECO:0000256" key="5">
    <source>
        <dbReference type="SAM" id="MobiDB-lite"/>
    </source>
</evidence>
<proteinExistence type="inferred from homology"/>
<dbReference type="PANTHER" id="PTHR11610">
    <property type="entry name" value="LIPASE"/>
    <property type="match status" value="1"/>
</dbReference>
<reference evidence="9 10" key="1">
    <citation type="submission" date="2015-12" db="EMBL/GenBank/DDBJ databases">
        <title>The genome of Folsomia candida.</title>
        <authorList>
            <person name="Faddeeva A."/>
            <person name="Derks M.F."/>
            <person name="Anvar Y."/>
            <person name="Smit S."/>
            <person name="Van Straalen N."/>
            <person name="Roelofs D."/>
        </authorList>
    </citation>
    <scope>NUCLEOTIDE SEQUENCE [LARGE SCALE GENOMIC DNA]</scope>
    <source>
        <strain evidence="9 10">VU population</strain>
        <tissue evidence="9">Whole body</tissue>
    </source>
</reference>
<organism evidence="9 10">
    <name type="scientific">Folsomia candida</name>
    <name type="common">Springtail</name>
    <dbReference type="NCBI Taxonomy" id="158441"/>
    <lineage>
        <taxon>Eukaryota</taxon>
        <taxon>Metazoa</taxon>
        <taxon>Ecdysozoa</taxon>
        <taxon>Arthropoda</taxon>
        <taxon>Hexapoda</taxon>
        <taxon>Collembola</taxon>
        <taxon>Entomobryomorpha</taxon>
        <taxon>Isotomoidea</taxon>
        <taxon>Isotomidae</taxon>
        <taxon>Proisotominae</taxon>
        <taxon>Folsomia</taxon>
    </lineage>
</organism>
<keyword evidence="6" id="KW-0732">Signal</keyword>
<sequence length="765" mass="84394">MTKLQLLVLLVTLTGCTTAVSSGGDDGGNSVRNWPRGTREIHNNYNNPDAEKFGDTDDDQDAKKRSIFATGKSLMNSVVGMGVGTFFSGMNAAGQTVSNMAGDGVVGHLGNLVTKVAENYAGKIKFILFTPKNPVVGFELNKTTAPNSPFDKSQDVIAVIHGFTPAGYFVDEYDNIISSFRVKDGLMAAKLQHNIILVDWTGLSSDGAYVFSSTSTATTADRLSTLLVWLIKNGYVKPPEGEAVISTLFKLRLKNPVSTEKIFFLSIRTQKCPFDLHQGTVQGLDLRTYGGGHNHTTSRWGCMVIFMFEFRRVKDGRGTKSDETRKYEDARLNLPLLAQGGGISSGAELGTTTSPDKFFVPDIIRKLDYLQATINELRETLHLTLRNQNRTIIEDLDDDEKVIPLNNLTEYDELERKRADPKIRQALIARLSGSCSKGTDAIYRVLTLLMTDDFAATQSLAGRCGKKSFKDREKIKSCVYSAVRTNPLMSSATHKHIDESIQNWLNKAPARIKARKKKGGKNIRVIGHSLGGHTAGITGKKFFEKYKLEKISRIDAIDPAGPNFDHSPSEFQLTEFNGDFVQVMHCNTGLLGSKMNRGHADFYPNGGDNLPGCEPPNGTRRRRSLTSNAEKHICNHLRCIDLYIEMLQEEQVGCKCASWKKFLDNQCDCATSTDKPRMGYFCPETAKGTYYLNVTMNSKFDYGNTTAPKEREDATSKLIGGMQETSSQLLTSISEMTKGVEPPTNDPAHEPITATTPKPENVTTT</sequence>
<dbReference type="Pfam" id="PF16064">
    <property type="entry name" value="DUF4806"/>
    <property type="match status" value="1"/>
</dbReference>
<feature type="signal peptide" evidence="6">
    <location>
        <begin position="1"/>
        <end position="19"/>
    </location>
</feature>
<feature type="domain" description="Lipase" evidence="7">
    <location>
        <begin position="520"/>
        <end position="700"/>
    </location>
</feature>
<feature type="compositionally biased region" description="Polar residues" evidence="5">
    <location>
        <begin position="723"/>
        <end position="735"/>
    </location>
</feature>
<feature type="domain" description="Lipase" evidence="7">
    <location>
        <begin position="119"/>
        <end position="233"/>
    </location>
</feature>
<comment type="similarity">
    <text evidence="2 4">Belongs to the AB hydrolase superfamily. Lipase family.</text>
</comment>
<accession>A0A226DYJ6</accession>
<comment type="subcellular location">
    <subcellularLocation>
        <location evidence="1">Secreted</location>
    </subcellularLocation>
</comment>
<evidence type="ECO:0000313" key="9">
    <source>
        <dbReference type="EMBL" id="OXA50363.1"/>
    </source>
</evidence>
<dbReference type="AlphaFoldDB" id="A0A226DYJ6"/>
<feature type="region of interest" description="Disordered" evidence="5">
    <location>
        <begin position="721"/>
        <end position="765"/>
    </location>
</feature>
<evidence type="ECO:0000256" key="1">
    <source>
        <dbReference type="ARBA" id="ARBA00004613"/>
    </source>
</evidence>
<keyword evidence="10" id="KW-1185">Reference proteome</keyword>
<keyword evidence="3" id="KW-0964">Secreted</keyword>
<dbReference type="PANTHER" id="PTHR11610:SF173">
    <property type="entry name" value="LIPASE DOMAIN-CONTAINING PROTEIN-RELATED"/>
    <property type="match status" value="1"/>
</dbReference>
<dbReference type="InterPro" id="IPR029058">
    <property type="entry name" value="AB_hydrolase_fold"/>
</dbReference>
<dbReference type="Pfam" id="PF00151">
    <property type="entry name" value="Lipase"/>
    <property type="match status" value="2"/>
</dbReference>
<name>A0A226DYJ6_FOLCA</name>
<dbReference type="OrthoDB" id="6770740at2759"/>
<evidence type="ECO:0000256" key="3">
    <source>
        <dbReference type="ARBA" id="ARBA00022525"/>
    </source>
</evidence>
<dbReference type="EMBL" id="LNIX01000009">
    <property type="protein sequence ID" value="OXA50363.1"/>
    <property type="molecule type" value="Genomic_DNA"/>
</dbReference>
<feature type="domain" description="DUF4806" evidence="8">
    <location>
        <begin position="403"/>
        <end position="482"/>
    </location>
</feature>
<evidence type="ECO:0000256" key="2">
    <source>
        <dbReference type="ARBA" id="ARBA00010701"/>
    </source>
</evidence>
<evidence type="ECO:0000259" key="7">
    <source>
        <dbReference type="Pfam" id="PF00151"/>
    </source>
</evidence>
<dbReference type="PROSITE" id="PS51257">
    <property type="entry name" value="PROKAR_LIPOPROTEIN"/>
    <property type="match status" value="1"/>
</dbReference>
<evidence type="ECO:0000313" key="10">
    <source>
        <dbReference type="Proteomes" id="UP000198287"/>
    </source>
</evidence>
<dbReference type="Gene3D" id="3.40.50.1820">
    <property type="entry name" value="alpha/beta hydrolase"/>
    <property type="match status" value="2"/>
</dbReference>
<dbReference type="GO" id="GO:0016298">
    <property type="term" value="F:lipase activity"/>
    <property type="evidence" value="ECO:0007669"/>
    <property type="project" value="InterPro"/>
</dbReference>
<dbReference type="SUPFAM" id="SSF53474">
    <property type="entry name" value="alpha/beta-Hydrolases"/>
    <property type="match status" value="2"/>
</dbReference>
<dbReference type="GO" id="GO:0016042">
    <property type="term" value="P:lipid catabolic process"/>
    <property type="evidence" value="ECO:0007669"/>
    <property type="project" value="TreeGrafter"/>
</dbReference>
<dbReference type="InterPro" id="IPR032071">
    <property type="entry name" value="DUF4806"/>
</dbReference>
<protein>
    <submittedName>
        <fullName evidence="9">Lipase member I</fullName>
    </submittedName>
</protein>
<dbReference type="Proteomes" id="UP000198287">
    <property type="component" value="Unassembled WGS sequence"/>
</dbReference>
<dbReference type="GO" id="GO:0005615">
    <property type="term" value="C:extracellular space"/>
    <property type="evidence" value="ECO:0007669"/>
    <property type="project" value="TreeGrafter"/>
</dbReference>
<comment type="caution">
    <text evidence="9">The sequence shown here is derived from an EMBL/GenBank/DDBJ whole genome shotgun (WGS) entry which is preliminary data.</text>
</comment>
<feature type="chain" id="PRO_5012963089" evidence="6">
    <location>
        <begin position="20"/>
        <end position="765"/>
    </location>
</feature>
<evidence type="ECO:0000259" key="8">
    <source>
        <dbReference type="Pfam" id="PF16064"/>
    </source>
</evidence>
<evidence type="ECO:0000256" key="6">
    <source>
        <dbReference type="SAM" id="SignalP"/>
    </source>
</evidence>
<evidence type="ECO:0000256" key="4">
    <source>
        <dbReference type="RuleBase" id="RU004262"/>
    </source>
</evidence>
<dbReference type="InterPro" id="IPR000734">
    <property type="entry name" value="TAG_lipase"/>
</dbReference>